<protein>
    <recommendedName>
        <fullName evidence="2">PB1-like domain-containing protein</fullName>
    </recommendedName>
</protein>
<organism evidence="3 4">
    <name type="scientific">Heracleum sosnowskyi</name>
    <dbReference type="NCBI Taxonomy" id="360622"/>
    <lineage>
        <taxon>Eukaryota</taxon>
        <taxon>Viridiplantae</taxon>
        <taxon>Streptophyta</taxon>
        <taxon>Embryophyta</taxon>
        <taxon>Tracheophyta</taxon>
        <taxon>Spermatophyta</taxon>
        <taxon>Magnoliopsida</taxon>
        <taxon>eudicotyledons</taxon>
        <taxon>Gunneridae</taxon>
        <taxon>Pentapetalae</taxon>
        <taxon>asterids</taxon>
        <taxon>campanulids</taxon>
        <taxon>Apiales</taxon>
        <taxon>Apiaceae</taxon>
        <taxon>Apioideae</taxon>
        <taxon>apioid superclade</taxon>
        <taxon>Tordylieae</taxon>
        <taxon>Tordyliinae</taxon>
        <taxon>Heracleum</taxon>
    </lineage>
</organism>
<dbReference type="EMBL" id="JAUIZM010000007">
    <property type="protein sequence ID" value="KAK1374865.1"/>
    <property type="molecule type" value="Genomic_DNA"/>
</dbReference>
<reference evidence="3" key="2">
    <citation type="submission" date="2023-05" db="EMBL/GenBank/DDBJ databases">
        <authorList>
            <person name="Schelkunov M.I."/>
        </authorList>
    </citation>
    <scope>NUCLEOTIDE SEQUENCE</scope>
    <source>
        <strain evidence="3">Hsosn_3</strain>
        <tissue evidence="3">Leaf</tissue>
    </source>
</reference>
<dbReference type="Pfam" id="PF26130">
    <property type="entry name" value="PB1-like"/>
    <property type="match status" value="1"/>
</dbReference>
<feature type="compositionally biased region" description="Acidic residues" evidence="1">
    <location>
        <begin position="120"/>
        <end position="133"/>
    </location>
</feature>
<name>A0AAD8MGA5_9APIA</name>
<evidence type="ECO:0000313" key="4">
    <source>
        <dbReference type="Proteomes" id="UP001237642"/>
    </source>
</evidence>
<feature type="region of interest" description="Disordered" evidence="1">
    <location>
        <begin position="120"/>
        <end position="145"/>
    </location>
</feature>
<accession>A0AAD8MGA5</accession>
<keyword evidence="4" id="KW-1185">Reference proteome</keyword>
<evidence type="ECO:0000313" key="3">
    <source>
        <dbReference type="EMBL" id="KAK1374865.1"/>
    </source>
</evidence>
<feature type="compositionally biased region" description="Basic and acidic residues" evidence="1">
    <location>
        <begin position="134"/>
        <end position="145"/>
    </location>
</feature>
<gene>
    <name evidence="3" type="ORF">POM88_031058</name>
</gene>
<evidence type="ECO:0000256" key="1">
    <source>
        <dbReference type="SAM" id="MobiDB-lite"/>
    </source>
</evidence>
<dbReference type="Proteomes" id="UP001237642">
    <property type="component" value="Unassembled WGS sequence"/>
</dbReference>
<sequence length="171" mass="19779">MDNIIVKIHHGGEFQSKQGIYYYKGGTVDTLYDVDLNAFTLDRCLEYLQEAGYGNELKLYYNKPGSRNKDGYKLIWNKDCVEKIREDAKFVSQIMLYVDHCAEEKGKNVVDELNFGDDGTELDDPDFEEEEYNDSDHDITGKDVGVESDIDEELEEIRERKRMLKKGGLIL</sequence>
<comment type="caution">
    <text evidence="3">The sequence shown here is derived from an EMBL/GenBank/DDBJ whole genome shotgun (WGS) entry which is preliminary data.</text>
</comment>
<proteinExistence type="predicted"/>
<dbReference type="InterPro" id="IPR058594">
    <property type="entry name" value="PB1-like_dom_pln"/>
</dbReference>
<feature type="domain" description="PB1-like" evidence="2">
    <location>
        <begin position="2"/>
        <end position="98"/>
    </location>
</feature>
<dbReference type="AlphaFoldDB" id="A0AAD8MGA5"/>
<reference evidence="3" key="1">
    <citation type="submission" date="2023-02" db="EMBL/GenBank/DDBJ databases">
        <title>Genome of toxic invasive species Heracleum sosnowskyi carries increased number of genes despite the absence of recent whole-genome duplications.</title>
        <authorList>
            <person name="Schelkunov M."/>
            <person name="Shtratnikova V."/>
            <person name="Makarenko M."/>
            <person name="Klepikova A."/>
            <person name="Omelchenko D."/>
            <person name="Novikova G."/>
            <person name="Obukhova E."/>
            <person name="Bogdanov V."/>
            <person name="Penin A."/>
            <person name="Logacheva M."/>
        </authorList>
    </citation>
    <scope>NUCLEOTIDE SEQUENCE</scope>
    <source>
        <strain evidence="3">Hsosn_3</strain>
        <tissue evidence="3">Leaf</tissue>
    </source>
</reference>
<evidence type="ECO:0000259" key="2">
    <source>
        <dbReference type="Pfam" id="PF26130"/>
    </source>
</evidence>